<dbReference type="InterPro" id="IPR052975">
    <property type="entry name" value="Repressor-like_regulatory"/>
</dbReference>
<keyword evidence="4" id="KW-1185">Reference proteome</keyword>
<evidence type="ECO:0000259" key="2">
    <source>
        <dbReference type="PROSITE" id="PS51740"/>
    </source>
</evidence>
<gene>
    <name evidence="3" type="ORF">GCM10023321_07320</name>
</gene>
<dbReference type="PROSITE" id="PS51740">
    <property type="entry name" value="SPOVT_ABRB"/>
    <property type="match status" value="1"/>
</dbReference>
<dbReference type="Pfam" id="PF04014">
    <property type="entry name" value="MazE_antitoxin"/>
    <property type="match status" value="1"/>
</dbReference>
<dbReference type="EMBL" id="BAABJP010000001">
    <property type="protein sequence ID" value="GAA5147007.1"/>
    <property type="molecule type" value="Genomic_DNA"/>
</dbReference>
<protein>
    <recommendedName>
        <fullName evidence="2">SpoVT-AbrB domain-containing protein</fullName>
    </recommendedName>
</protein>
<comment type="caution">
    <text evidence="3">The sequence shown here is derived from an EMBL/GenBank/DDBJ whole genome shotgun (WGS) entry which is preliminary data.</text>
</comment>
<feature type="domain" description="SpoVT-AbrB" evidence="2">
    <location>
        <begin position="1"/>
        <end position="45"/>
    </location>
</feature>
<sequence length="76" mass="8428">MKATVSEKGQVTIPKQLRRELGIEPGETLEFAVEDGRLVAHKVRQRDPVDSVYGILRGGQSADEFLNEIRGPVELP</sequence>
<dbReference type="SUPFAM" id="SSF89447">
    <property type="entry name" value="AbrB/MazE/MraZ-like"/>
    <property type="match status" value="1"/>
</dbReference>
<dbReference type="InterPro" id="IPR037914">
    <property type="entry name" value="SpoVT-AbrB_sf"/>
</dbReference>
<dbReference type="NCBIfam" id="TIGR01439">
    <property type="entry name" value="lp_hng_hel_AbrB"/>
    <property type="match status" value="1"/>
</dbReference>
<dbReference type="InterPro" id="IPR007159">
    <property type="entry name" value="SpoVT-AbrB_dom"/>
</dbReference>
<evidence type="ECO:0000313" key="3">
    <source>
        <dbReference type="EMBL" id="GAA5147007.1"/>
    </source>
</evidence>
<dbReference type="PANTHER" id="PTHR34860">
    <property type="entry name" value="REPRESSOR-LIKE PROTEIN SSO7C3"/>
    <property type="match status" value="1"/>
</dbReference>
<dbReference type="Proteomes" id="UP001428817">
    <property type="component" value="Unassembled WGS sequence"/>
</dbReference>
<name>A0ABP9PI72_9PSEU</name>
<proteinExistence type="predicted"/>
<evidence type="ECO:0000256" key="1">
    <source>
        <dbReference type="PROSITE-ProRule" id="PRU01076"/>
    </source>
</evidence>
<accession>A0ABP9PI72</accession>
<keyword evidence="1" id="KW-0238">DNA-binding</keyword>
<dbReference type="SMART" id="SM00966">
    <property type="entry name" value="SpoVT_AbrB"/>
    <property type="match status" value="1"/>
</dbReference>
<dbReference type="Gene3D" id="2.10.260.10">
    <property type="match status" value="1"/>
</dbReference>
<evidence type="ECO:0000313" key="4">
    <source>
        <dbReference type="Proteomes" id="UP001428817"/>
    </source>
</evidence>
<dbReference type="PANTHER" id="PTHR34860:SF6">
    <property type="entry name" value="REPRESSOR-LIKE PROTEIN SSO7C3"/>
    <property type="match status" value="1"/>
</dbReference>
<organism evidence="3 4">
    <name type="scientific">Pseudonocardia eucalypti</name>
    <dbReference type="NCBI Taxonomy" id="648755"/>
    <lineage>
        <taxon>Bacteria</taxon>
        <taxon>Bacillati</taxon>
        <taxon>Actinomycetota</taxon>
        <taxon>Actinomycetes</taxon>
        <taxon>Pseudonocardiales</taxon>
        <taxon>Pseudonocardiaceae</taxon>
        <taxon>Pseudonocardia</taxon>
    </lineage>
</organism>
<reference evidence="4" key="1">
    <citation type="journal article" date="2019" name="Int. J. Syst. Evol. Microbiol.">
        <title>The Global Catalogue of Microorganisms (GCM) 10K type strain sequencing project: providing services to taxonomists for standard genome sequencing and annotation.</title>
        <authorList>
            <consortium name="The Broad Institute Genomics Platform"/>
            <consortium name="The Broad Institute Genome Sequencing Center for Infectious Disease"/>
            <person name="Wu L."/>
            <person name="Ma J."/>
        </authorList>
    </citation>
    <scope>NUCLEOTIDE SEQUENCE [LARGE SCALE GENOMIC DNA]</scope>
    <source>
        <strain evidence="4">JCM 18303</strain>
    </source>
</reference>
<dbReference type="RefSeq" id="WP_185058956.1">
    <property type="nucleotide sequence ID" value="NZ_BAABJP010000001.1"/>
</dbReference>